<evidence type="ECO:0000256" key="1">
    <source>
        <dbReference type="SAM" id="Phobius"/>
    </source>
</evidence>
<accession>A0A0S6U3I8</accession>
<name>A0A0S6U3I8_CLOBO</name>
<dbReference type="FunFam" id="3.40.50.620:FF:000409">
    <property type="entry name" value="Putative SanA protein"/>
    <property type="match status" value="1"/>
</dbReference>
<gene>
    <name evidence="3" type="ORF">CBO05C_0838</name>
</gene>
<dbReference type="InterPro" id="IPR014729">
    <property type="entry name" value="Rossmann-like_a/b/a_fold"/>
</dbReference>
<dbReference type="Pfam" id="PF02698">
    <property type="entry name" value="DUF218"/>
    <property type="match status" value="1"/>
</dbReference>
<dbReference type="InterPro" id="IPR003848">
    <property type="entry name" value="DUF218"/>
</dbReference>
<dbReference type="RefSeq" id="WP_030033637.1">
    <property type="nucleotide sequence ID" value="NZ_DF384213.1"/>
</dbReference>
<evidence type="ECO:0000259" key="2">
    <source>
        <dbReference type="Pfam" id="PF02698"/>
    </source>
</evidence>
<dbReference type="AlphaFoldDB" id="A0A0S6U3I8"/>
<feature type="transmembrane region" description="Helical" evidence="1">
    <location>
        <begin position="7"/>
        <end position="26"/>
    </location>
</feature>
<dbReference type="Proteomes" id="UP000054164">
    <property type="component" value="Unassembled WGS sequence"/>
</dbReference>
<keyword evidence="1" id="KW-0812">Transmembrane</keyword>
<feature type="domain" description="DUF218" evidence="2">
    <location>
        <begin position="48"/>
        <end position="165"/>
    </location>
</feature>
<sequence>MKNKIKRIFMVIMVIVLMGTAAIFFIDFRVRSESKKYIVNPKDVPEAEAILVLGAYVKPNGKLCDMLEDRVAVGIDLYKNDKAKKLLFSGDHGQVNYDEVNGMKKVAEKKGVKKEDIFLDHAGFSTYESMYRAKEIFKAKKIIIVTQQYHLMRAVYIARQLGLDAYGVNSDQRNYWGIDKYKTREIAARVKDYFNVNLIKPKPKHLGDTIPVSGNGIVTHDK</sequence>
<dbReference type="CDD" id="cd06259">
    <property type="entry name" value="YdcF-like"/>
    <property type="match status" value="1"/>
</dbReference>
<reference evidence="3" key="1">
    <citation type="submission" date="2013-10" db="EMBL/GenBank/DDBJ databases">
        <title>Draft genome sequence of Clostridium botulinum type B strain Osaka05.</title>
        <authorList>
            <person name="Sakaguchi Y."/>
            <person name="Hosomi K."/>
            <person name="Uchiyama J."/>
            <person name="Ogura Y."/>
            <person name="Sakaguchi M."/>
            <person name="Kohda T."/>
            <person name="Mukamoto M."/>
            <person name="Misawa N."/>
            <person name="Matsuzaki S."/>
            <person name="Hayashi T."/>
            <person name="Kozaki S."/>
        </authorList>
    </citation>
    <scope>NUCLEOTIDE SEQUENCE</scope>
    <source>
        <strain evidence="3">Osaka05</strain>
    </source>
</reference>
<keyword evidence="1" id="KW-1133">Transmembrane helix</keyword>
<dbReference type="PANTHER" id="PTHR30336:SF6">
    <property type="entry name" value="INTEGRAL MEMBRANE PROTEIN"/>
    <property type="match status" value="1"/>
</dbReference>
<dbReference type="GO" id="GO:0005886">
    <property type="term" value="C:plasma membrane"/>
    <property type="evidence" value="ECO:0007669"/>
    <property type="project" value="TreeGrafter"/>
</dbReference>
<evidence type="ECO:0000313" key="3">
    <source>
        <dbReference type="EMBL" id="GAE01148.1"/>
    </source>
</evidence>
<protein>
    <submittedName>
        <fullName evidence="3">Exported protein</fullName>
    </submittedName>
</protein>
<dbReference type="Gene3D" id="3.40.50.620">
    <property type="entry name" value="HUPs"/>
    <property type="match status" value="1"/>
</dbReference>
<dbReference type="PANTHER" id="PTHR30336">
    <property type="entry name" value="INNER MEMBRANE PROTEIN, PROBABLE PERMEASE"/>
    <property type="match status" value="1"/>
</dbReference>
<dbReference type="EMBL" id="DF384213">
    <property type="protein sequence ID" value="GAE01148.1"/>
    <property type="molecule type" value="Genomic_DNA"/>
</dbReference>
<organism evidence="3">
    <name type="scientific">Clostridium botulinum B str. Osaka05</name>
    <dbReference type="NCBI Taxonomy" id="1407017"/>
    <lineage>
        <taxon>Bacteria</taxon>
        <taxon>Bacillati</taxon>
        <taxon>Bacillota</taxon>
        <taxon>Clostridia</taxon>
        <taxon>Eubacteriales</taxon>
        <taxon>Clostridiaceae</taxon>
        <taxon>Clostridium</taxon>
    </lineage>
</organism>
<dbReference type="HOGENOM" id="CLU_051474_0_1_9"/>
<keyword evidence="1" id="KW-0472">Membrane</keyword>
<proteinExistence type="predicted"/>
<dbReference type="InterPro" id="IPR051599">
    <property type="entry name" value="Cell_Envelope_Assoc"/>
</dbReference>